<keyword evidence="1" id="KW-0812">Transmembrane</keyword>
<comment type="caution">
    <text evidence="2">The sequence shown here is derived from an EMBL/GenBank/DDBJ whole genome shotgun (WGS) entry which is preliminary data.</text>
</comment>
<evidence type="ECO:0000313" key="2">
    <source>
        <dbReference type="EMBL" id="MFD2415906.1"/>
    </source>
</evidence>
<feature type="transmembrane region" description="Helical" evidence="1">
    <location>
        <begin position="25"/>
        <end position="43"/>
    </location>
</feature>
<gene>
    <name evidence="2" type="ORF">ACFSXZ_06155</name>
</gene>
<protein>
    <submittedName>
        <fullName evidence="2">Uncharacterized protein</fullName>
    </submittedName>
</protein>
<accession>A0ABW5FLZ9</accession>
<organism evidence="2 3">
    <name type="scientific">Amycolatopsis pigmentata</name>
    <dbReference type="NCBI Taxonomy" id="450801"/>
    <lineage>
        <taxon>Bacteria</taxon>
        <taxon>Bacillati</taxon>
        <taxon>Actinomycetota</taxon>
        <taxon>Actinomycetes</taxon>
        <taxon>Pseudonocardiales</taxon>
        <taxon>Pseudonocardiaceae</taxon>
        <taxon>Amycolatopsis</taxon>
    </lineage>
</organism>
<keyword evidence="3" id="KW-1185">Reference proteome</keyword>
<keyword evidence="1" id="KW-1133">Transmembrane helix</keyword>
<sequence>MATAIAVFLLGVGIGALGLVVPDLYVVGLVVLVIGGVGVLVRLGERTAHTGRR</sequence>
<proteinExistence type="predicted"/>
<keyword evidence="1" id="KW-0472">Membrane</keyword>
<reference evidence="3" key="1">
    <citation type="journal article" date="2019" name="Int. J. Syst. Evol. Microbiol.">
        <title>The Global Catalogue of Microorganisms (GCM) 10K type strain sequencing project: providing services to taxonomists for standard genome sequencing and annotation.</title>
        <authorList>
            <consortium name="The Broad Institute Genomics Platform"/>
            <consortium name="The Broad Institute Genome Sequencing Center for Infectious Disease"/>
            <person name="Wu L."/>
            <person name="Ma J."/>
        </authorList>
    </citation>
    <scope>NUCLEOTIDE SEQUENCE [LARGE SCALE GENOMIC DNA]</scope>
    <source>
        <strain evidence="3">CGMCC 4.7645</strain>
    </source>
</reference>
<dbReference type="Proteomes" id="UP001597417">
    <property type="component" value="Unassembled WGS sequence"/>
</dbReference>
<evidence type="ECO:0000313" key="3">
    <source>
        <dbReference type="Proteomes" id="UP001597417"/>
    </source>
</evidence>
<evidence type="ECO:0000256" key="1">
    <source>
        <dbReference type="SAM" id="Phobius"/>
    </source>
</evidence>
<dbReference type="RefSeq" id="WP_378262133.1">
    <property type="nucleotide sequence ID" value="NZ_JBHUKR010000004.1"/>
</dbReference>
<dbReference type="EMBL" id="JBHUKR010000004">
    <property type="protein sequence ID" value="MFD2415906.1"/>
    <property type="molecule type" value="Genomic_DNA"/>
</dbReference>
<name>A0ABW5FLZ9_9PSEU</name>